<keyword evidence="1" id="KW-0812">Transmembrane</keyword>
<sequence length="161" mass="17481">MSWNGPIRRTHRVLVPIFTATLVLTVVVLALQGPAWVSYLPLPPLAFLFFSGLYLLVRPLLAARRGGAAADLTPRADTGAPDRPAALRVRQLHRWSAVAFILTVLATVVALTLPEPVVWVSYLPLIPLALLFFSGLYQFALPYLGARRGAAQMTDGRTPAA</sequence>
<gene>
    <name evidence="2" type="ORF">ACH49Z_08770</name>
</gene>
<keyword evidence="1" id="KW-0472">Membrane</keyword>
<name>A0ABW7VTJ5_9NOCA</name>
<dbReference type="RefSeq" id="WP_397061114.1">
    <property type="nucleotide sequence ID" value="NZ_JBIRYL010000001.1"/>
</dbReference>
<protein>
    <recommendedName>
        <fullName evidence="4">Transmembrane protein</fullName>
    </recommendedName>
</protein>
<evidence type="ECO:0008006" key="4">
    <source>
        <dbReference type="Google" id="ProtNLM"/>
    </source>
</evidence>
<reference evidence="2 3" key="1">
    <citation type="submission" date="2024-10" db="EMBL/GenBank/DDBJ databases">
        <title>The Natural Products Discovery Center: Release of the First 8490 Sequenced Strains for Exploring Actinobacteria Biosynthetic Diversity.</title>
        <authorList>
            <person name="Kalkreuter E."/>
            <person name="Kautsar S.A."/>
            <person name="Yang D."/>
            <person name="Bader C.D."/>
            <person name="Teijaro C.N."/>
            <person name="Fluegel L."/>
            <person name="Davis C.M."/>
            <person name="Simpson J.R."/>
            <person name="Lauterbach L."/>
            <person name="Steele A.D."/>
            <person name="Gui C."/>
            <person name="Meng S."/>
            <person name="Li G."/>
            <person name="Viehrig K."/>
            <person name="Ye F."/>
            <person name="Su P."/>
            <person name="Kiefer A.F."/>
            <person name="Nichols A."/>
            <person name="Cepeda A.J."/>
            <person name="Yan W."/>
            <person name="Fan B."/>
            <person name="Jiang Y."/>
            <person name="Adhikari A."/>
            <person name="Zheng C.-J."/>
            <person name="Schuster L."/>
            <person name="Cowan T.M."/>
            <person name="Smanski M.J."/>
            <person name="Chevrette M.G."/>
            <person name="De Carvalho L.P.S."/>
            <person name="Shen B."/>
        </authorList>
    </citation>
    <scope>NUCLEOTIDE SEQUENCE [LARGE SCALE GENOMIC DNA]</scope>
    <source>
        <strain evidence="2 3">NPDC019377</strain>
    </source>
</reference>
<feature type="transmembrane region" description="Helical" evidence="1">
    <location>
        <begin position="12"/>
        <end position="31"/>
    </location>
</feature>
<feature type="transmembrane region" description="Helical" evidence="1">
    <location>
        <begin position="37"/>
        <end position="57"/>
    </location>
</feature>
<comment type="caution">
    <text evidence="2">The sequence shown here is derived from an EMBL/GenBank/DDBJ whole genome shotgun (WGS) entry which is preliminary data.</text>
</comment>
<dbReference type="EMBL" id="JBIRYL010000001">
    <property type="protein sequence ID" value="MFI2229932.1"/>
    <property type="molecule type" value="Genomic_DNA"/>
</dbReference>
<proteinExistence type="predicted"/>
<keyword evidence="1" id="KW-1133">Transmembrane helix</keyword>
<feature type="transmembrane region" description="Helical" evidence="1">
    <location>
        <begin position="95"/>
        <end position="113"/>
    </location>
</feature>
<evidence type="ECO:0000256" key="1">
    <source>
        <dbReference type="SAM" id="Phobius"/>
    </source>
</evidence>
<feature type="transmembrane region" description="Helical" evidence="1">
    <location>
        <begin position="119"/>
        <end position="144"/>
    </location>
</feature>
<keyword evidence="3" id="KW-1185">Reference proteome</keyword>
<evidence type="ECO:0000313" key="3">
    <source>
        <dbReference type="Proteomes" id="UP001611494"/>
    </source>
</evidence>
<dbReference type="Proteomes" id="UP001611494">
    <property type="component" value="Unassembled WGS sequence"/>
</dbReference>
<organism evidence="2 3">
    <name type="scientific">Nocardia testacea</name>
    <dbReference type="NCBI Taxonomy" id="248551"/>
    <lineage>
        <taxon>Bacteria</taxon>
        <taxon>Bacillati</taxon>
        <taxon>Actinomycetota</taxon>
        <taxon>Actinomycetes</taxon>
        <taxon>Mycobacteriales</taxon>
        <taxon>Nocardiaceae</taxon>
        <taxon>Nocardia</taxon>
    </lineage>
</organism>
<accession>A0ABW7VTJ5</accession>
<evidence type="ECO:0000313" key="2">
    <source>
        <dbReference type="EMBL" id="MFI2229932.1"/>
    </source>
</evidence>